<keyword evidence="1" id="KW-1133">Transmembrane helix</keyword>
<keyword evidence="1" id="KW-0472">Membrane</keyword>
<evidence type="ECO:0000313" key="4">
    <source>
        <dbReference type="Proteomes" id="UP000501452"/>
    </source>
</evidence>
<dbReference type="PROSITE" id="PS51832">
    <property type="entry name" value="HD_GYP"/>
    <property type="match status" value="1"/>
</dbReference>
<dbReference type="EMBL" id="CP045119">
    <property type="protein sequence ID" value="QIN84357.1"/>
    <property type="molecule type" value="Genomic_DNA"/>
</dbReference>
<dbReference type="AlphaFoldDB" id="A0A6G8QDM9"/>
<dbReference type="PANTHER" id="PTHR45228">
    <property type="entry name" value="CYCLIC DI-GMP PHOSPHODIESTERASE TM_0186-RELATED"/>
    <property type="match status" value="1"/>
</dbReference>
<dbReference type="Pfam" id="PF13487">
    <property type="entry name" value="HD_5"/>
    <property type="match status" value="1"/>
</dbReference>
<dbReference type="RefSeq" id="WP_166178452.1">
    <property type="nucleotide sequence ID" value="NZ_CP045119.1"/>
</dbReference>
<dbReference type="SMART" id="SM00471">
    <property type="entry name" value="HDc"/>
    <property type="match status" value="1"/>
</dbReference>
<keyword evidence="1" id="KW-0812">Transmembrane</keyword>
<evidence type="ECO:0000313" key="3">
    <source>
        <dbReference type="EMBL" id="QIN84357.1"/>
    </source>
</evidence>
<gene>
    <name evidence="3" type="ORF">GBA63_18210</name>
</gene>
<feature type="domain" description="HD-GYP" evidence="2">
    <location>
        <begin position="493"/>
        <end position="688"/>
    </location>
</feature>
<dbReference type="InterPro" id="IPR003607">
    <property type="entry name" value="HD/PDEase_dom"/>
</dbReference>
<dbReference type="KEGG" id="rub:GBA63_18210"/>
<feature type="transmembrane region" description="Helical" evidence="1">
    <location>
        <begin position="20"/>
        <end position="38"/>
    </location>
</feature>
<feature type="transmembrane region" description="Helical" evidence="1">
    <location>
        <begin position="151"/>
        <end position="169"/>
    </location>
</feature>
<dbReference type="CDD" id="cd00077">
    <property type="entry name" value="HDc"/>
    <property type="match status" value="1"/>
</dbReference>
<reference evidence="3 4" key="1">
    <citation type="submission" date="2019-10" db="EMBL/GenBank/DDBJ databases">
        <title>Rubrobacter sp nov SCSIO 52090 isolated from a deep-sea sediment in the South China Sea.</title>
        <authorList>
            <person name="Chen R.W."/>
        </authorList>
    </citation>
    <scope>NUCLEOTIDE SEQUENCE [LARGE SCALE GENOMIC DNA]</scope>
    <source>
        <strain evidence="3 4">SCSIO 52909</strain>
    </source>
</reference>
<feature type="transmembrane region" description="Helical" evidence="1">
    <location>
        <begin position="119"/>
        <end position="139"/>
    </location>
</feature>
<feature type="transmembrane region" description="Helical" evidence="1">
    <location>
        <begin position="78"/>
        <end position="99"/>
    </location>
</feature>
<dbReference type="InterPro" id="IPR052020">
    <property type="entry name" value="Cyclic_di-GMP/3'3'-cGAMP_PDE"/>
</dbReference>
<evidence type="ECO:0000256" key="1">
    <source>
        <dbReference type="SAM" id="Phobius"/>
    </source>
</evidence>
<dbReference type="SUPFAM" id="SSF109604">
    <property type="entry name" value="HD-domain/PDEase-like"/>
    <property type="match status" value="1"/>
</dbReference>
<name>A0A6G8QDM9_9ACTN</name>
<accession>A0A6G8QDM9</accession>
<proteinExistence type="predicted"/>
<organism evidence="3 4">
    <name type="scientific">Rubrobacter tropicus</name>
    <dbReference type="NCBI Taxonomy" id="2653851"/>
    <lineage>
        <taxon>Bacteria</taxon>
        <taxon>Bacillati</taxon>
        <taxon>Actinomycetota</taxon>
        <taxon>Rubrobacteria</taxon>
        <taxon>Rubrobacterales</taxon>
        <taxon>Rubrobacteraceae</taxon>
        <taxon>Rubrobacter</taxon>
    </lineage>
</organism>
<dbReference type="Proteomes" id="UP000501452">
    <property type="component" value="Chromosome"/>
</dbReference>
<dbReference type="Gene3D" id="1.10.3210.10">
    <property type="entry name" value="Hypothetical protein af1432"/>
    <property type="match status" value="1"/>
</dbReference>
<sequence length="689" mass="71590">MKKVESPSARPIRESYEGPIRLALAAVVLLCLGVSWNFGDAVWAYVAALVAAGLGLLATVRPGLLFRRRIVPVTADTLIVSMVLADTGGAASVFFPLYFPAVLSLVNVSGDPEGRVRARAQSAGAALVLIGGYLLATLAAGGWESSGLSQFALRMAILVLFCASALLVGSEVHALRTRAAGLSAAVAQERDRAGRVAAQAGAMTPVLEALNIESALGYTAEAACAVAGAPYGHVASLRGNTHRTVMRGEADACPSWWHPSVQRLVLWSCREGGAVRLDGGVHGMEGFVAVPVGSPDEEKWGAIVVGGGRVGAEEERELLRLAAEVRPALERRPDAAGGTDPSSGLPNASSLARVLRRELSAGVAPAVLAVGLGDAASSSAEDLLGRLGKRLGCRGLRAFRYAEDTIIVLAQVSEEAQAAGKARSLMRVLDEESKGLIGTGVETAVGFARPGTQAENPDTLVATALLALEEARGEAGGIAGAVVGARETSESGPAEPDQPSVRGLVRAMVARDPYLAGHSAGVSRVAGSIGRALSLPQDELDALEIGALLHDVGKIGIPDQILHKPGRLTDEEYAVIKRHPTVGAEIVAPIPELAVALPAIRHHHERFDGLGYPDGLRAEDIPLIARVAAVADAFDSMTRERPYGSRKPVGVALEEIMRQAGAQFDPTVAKALYQAILGPDAPRADDLAM</sequence>
<dbReference type="PANTHER" id="PTHR45228:SF4">
    <property type="entry name" value="LIPOPROTEIN"/>
    <property type="match status" value="1"/>
</dbReference>
<feature type="transmembrane region" description="Helical" evidence="1">
    <location>
        <begin position="44"/>
        <end position="66"/>
    </location>
</feature>
<evidence type="ECO:0000259" key="2">
    <source>
        <dbReference type="PROSITE" id="PS51832"/>
    </source>
</evidence>
<dbReference type="InterPro" id="IPR037522">
    <property type="entry name" value="HD_GYP_dom"/>
</dbReference>
<keyword evidence="4" id="KW-1185">Reference proteome</keyword>
<protein>
    <submittedName>
        <fullName evidence="3">HD domain-containing protein</fullName>
    </submittedName>
</protein>